<sequence length="17" mass="2278">MELVWGRVSWWWGRWGW</sequence>
<evidence type="ECO:0000313" key="2">
    <source>
        <dbReference type="EMBL" id="CAF4002647.1"/>
    </source>
</evidence>
<feature type="non-terminal residue" evidence="1">
    <location>
        <position position="17"/>
    </location>
</feature>
<evidence type="ECO:0000313" key="1">
    <source>
        <dbReference type="EMBL" id="CAF1685996.1"/>
    </source>
</evidence>
<comment type="caution">
    <text evidence="1">The sequence shown here is derived from an EMBL/GenBank/DDBJ whole genome shotgun (WGS) entry which is preliminary data.</text>
</comment>
<name>A0A816HFT6_9BILA</name>
<accession>A0A816HFT6</accession>
<dbReference type="Proteomes" id="UP000681722">
    <property type="component" value="Unassembled WGS sequence"/>
</dbReference>
<keyword evidence="3" id="KW-1185">Reference proteome</keyword>
<dbReference type="Proteomes" id="UP000663829">
    <property type="component" value="Unassembled WGS sequence"/>
</dbReference>
<evidence type="ECO:0000313" key="3">
    <source>
        <dbReference type="Proteomes" id="UP000663829"/>
    </source>
</evidence>
<gene>
    <name evidence="1" type="ORF">GPM918_LOCUS46735</name>
    <name evidence="2" type="ORF">SRO942_LOCUS25634</name>
</gene>
<dbReference type="EMBL" id="CAJOBC010010210">
    <property type="protein sequence ID" value="CAF4002647.1"/>
    <property type="molecule type" value="Genomic_DNA"/>
</dbReference>
<proteinExistence type="predicted"/>
<dbReference type="EMBL" id="CAJNOQ010070831">
    <property type="protein sequence ID" value="CAF1685996.1"/>
    <property type="molecule type" value="Genomic_DNA"/>
</dbReference>
<dbReference type="AlphaFoldDB" id="A0A816HFT6"/>
<protein>
    <submittedName>
        <fullName evidence="1">Uncharacterized protein</fullName>
    </submittedName>
</protein>
<organism evidence="1 3">
    <name type="scientific">Didymodactylos carnosus</name>
    <dbReference type="NCBI Taxonomy" id="1234261"/>
    <lineage>
        <taxon>Eukaryota</taxon>
        <taxon>Metazoa</taxon>
        <taxon>Spiralia</taxon>
        <taxon>Gnathifera</taxon>
        <taxon>Rotifera</taxon>
        <taxon>Eurotatoria</taxon>
        <taxon>Bdelloidea</taxon>
        <taxon>Philodinida</taxon>
        <taxon>Philodinidae</taxon>
        <taxon>Didymodactylos</taxon>
    </lineage>
</organism>
<reference evidence="1" key="1">
    <citation type="submission" date="2021-02" db="EMBL/GenBank/DDBJ databases">
        <authorList>
            <person name="Nowell W R."/>
        </authorList>
    </citation>
    <scope>NUCLEOTIDE SEQUENCE</scope>
</reference>